<sequence>MRWRRIVLAWGFWLPFGFTSYMAWTPVAHPEISQANDKFMHILAFGYLTGAFSIAYAHWTTWPRTAALMLAYAALIEVVQGLIPNRESSLLDFVADGIAIGLALSGLYVIHQVAGRLKQKTDVA</sequence>
<name>W4LV23_ENTF1</name>
<dbReference type="PANTHER" id="PTHR28008">
    <property type="entry name" value="DOMAIN PROTEIN, PUTATIVE (AFU_ORTHOLOGUE AFUA_3G10980)-RELATED"/>
    <property type="match status" value="1"/>
</dbReference>
<comment type="caution">
    <text evidence="2">The sequence shown here is derived from an EMBL/GenBank/DDBJ whole genome shotgun (WGS) entry which is preliminary data.</text>
</comment>
<organism evidence="2 3">
    <name type="scientific">Entotheonella factor</name>
    <dbReference type="NCBI Taxonomy" id="1429438"/>
    <lineage>
        <taxon>Bacteria</taxon>
        <taxon>Pseudomonadati</taxon>
        <taxon>Nitrospinota/Tectimicrobiota group</taxon>
        <taxon>Candidatus Tectimicrobiota</taxon>
        <taxon>Candidatus Entotheonellia</taxon>
        <taxon>Candidatus Entotheonellales</taxon>
        <taxon>Candidatus Entotheonellaceae</taxon>
        <taxon>Candidatus Entotheonella</taxon>
    </lineage>
</organism>
<protein>
    <recommendedName>
        <fullName evidence="4">VanZ-like domain-containing protein</fullName>
    </recommendedName>
</protein>
<evidence type="ECO:0000256" key="1">
    <source>
        <dbReference type="SAM" id="Phobius"/>
    </source>
</evidence>
<dbReference type="AlphaFoldDB" id="W4LV23"/>
<dbReference type="PANTHER" id="PTHR28008:SF1">
    <property type="entry name" value="DOMAIN PROTEIN, PUTATIVE (AFU_ORTHOLOGUE AFUA_3G10980)-RELATED"/>
    <property type="match status" value="1"/>
</dbReference>
<keyword evidence="1" id="KW-0472">Membrane</keyword>
<evidence type="ECO:0000313" key="2">
    <source>
        <dbReference type="EMBL" id="ETX01765.1"/>
    </source>
</evidence>
<accession>W4LV23</accession>
<dbReference type="EMBL" id="AZHW01000204">
    <property type="protein sequence ID" value="ETX01765.1"/>
    <property type="molecule type" value="Genomic_DNA"/>
</dbReference>
<evidence type="ECO:0000313" key="3">
    <source>
        <dbReference type="Proteomes" id="UP000019141"/>
    </source>
</evidence>
<evidence type="ECO:0008006" key="4">
    <source>
        <dbReference type="Google" id="ProtNLM"/>
    </source>
</evidence>
<keyword evidence="1" id="KW-1133">Transmembrane helix</keyword>
<feature type="transmembrane region" description="Helical" evidence="1">
    <location>
        <begin position="89"/>
        <end position="110"/>
    </location>
</feature>
<feature type="transmembrane region" description="Helical" evidence="1">
    <location>
        <begin position="39"/>
        <end position="59"/>
    </location>
</feature>
<feature type="transmembrane region" description="Helical" evidence="1">
    <location>
        <begin position="66"/>
        <end position="83"/>
    </location>
</feature>
<dbReference type="HOGENOM" id="CLU_096028_3_5_7"/>
<keyword evidence="1" id="KW-0812">Transmembrane</keyword>
<keyword evidence="3" id="KW-1185">Reference proteome</keyword>
<gene>
    <name evidence="2" type="ORF">ETSY1_06115</name>
</gene>
<feature type="transmembrane region" description="Helical" evidence="1">
    <location>
        <begin position="7"/>
        <end position="27"/>
    </location>
</feature>
<dbReference type="NCBIfam" id="NF037970">
    <property type="entry name" value="vanZ_1"/>
    <property type="match status" value="1"/>
</dbReference>
<dbReference type="Proteomes" id="UP000019141">
    <property type="component" value="Unassembled WGS sequence"/>
</dbReference>
<reference evidence="2 3" key="1">
    <citation type="journal article" date="2014" name="Nature">
        <title>An environmental bacterial taxon with a large and distinct metabolic repertoire.</title>
        <authorList>
            <person name="Wilson M.C."/>
            <person name="Mori T."/>
            <person name="Ruckert C."/>
            <person name="Uria A.R."/>
            <person name="Helf M.J."/>
            <person name="Takada K."/>
            <person name="Gernert C."/>
            <person name="Steffens U.A."/>
            <person name="Heycke N."/>
            <person name="Schmitt S."/>
            <person name="Rinke C."/>
            <person name="Helfrich E.J."/>
            <person name="Brachmann A.O."/>
            <person name="Gurgui C."/>
            <person name="Wakimoto T."/>
            <person name="Kracht M."/>
            <person name="Crusemann M."/>
            <person name="Hentschel U."/>
            <person name="Abe I."/>
            <person name="Matsunaga S."/>
            <person name="Kalinowski J."/>
            <person name="Takeyama H."/>
            <person name="Piel J."/>
        </authorList>
    </citation>
    <scope>NUCLEOTIDE SEQUENCE [LARGE SCALE GENOMIC DNA]</scope>
    <source>
        <strain evidence="3">TSY1</strain>
    </source>
</reference>
<proteinExistence type="predicted"/>